<dbReference type="eggNOG" id="COG4552">
    <property type="taxonomic scope" value="Bacteria"/>
</dbReference>
<sequence length="423" mass="44951">MNELRTRDVVETDLPAVLSIRNRSFGPLGIGGHAWWRRVADETLGGRMLAVVDADDTILGAARIRPYEQAWGGRHLRMGGIAGVYVEPSARGRGVASLLMRAAVARMAELGDVVSCLFPTTATLYRGVGYEVGGVLSRRTYAAHALRDLRPAADGVRPRPARPADAEHVHSLLRAHHERHALSGSTLHDVEWWRRQVADEGYLYYVADDGFVAYSLVEGSLTVHDLVAGSRATAAALWSVVGSGSSAAPVVRVEVEPRDPVGLTLGALPEEAVTEQPWMLRLVDLAPAMAARGFTPHVTATARLAVTDPDSPACDGTWEIAVTGGRGTATRVQGYDAQTTDALATEGSSWSRAAEDRSTGASPAAYGRDGEPAHVGPRGLAGLWCGWTMSRLRQAGLVTGGSAEGDRALDAIFAGTPSLSEYF</sequence>
<dbReference type="SUPFAM" id="SSF55729">
    <property type="entry name" value="Acyl-CoA N-acyltransferases (Nat)"/>
    <property type="match status" value="1"/>
</dbReference>
<dbReference type="PANTHER" id="PTHR37817:SF1">
    <property type="entry name" value="N-ACETYLTRANSFERASE EIS"/>
    <property type="match status" value="1"/>
</dbReference>
<dbReference type="RefSeq" id="WP_034809534.1">
    <property type="nucleotide sequence ID" value="NZ_AWSA01000062.1"/>
</dbReference>
<feature type="region of interest" description="Disordered" evidence="1">
    <location>
        <begin position="345"/>
        <end position="373"/>
    </location>
</feature>
<feature type="domain" description="N-acetyltransferase" evidence="2">
    <location>
        <begin position="4"/>
        <end position="153"/>
    </location>
</feature>
<dbReference type="GO" id="GO:0034069">
    <property type="term" value="F:aminoglycoside N-acetyltransferase activity"/>
    <property type="evidence" value="ECO:0007669"/>
    <property type="project" value="TreeGrafter"/>
</dbReference>
<accession>W9G3R9</accession>
<keyword evidence="3" id="KW-0808">Transferase</keyword>
<dbReference type="InterPro" id="IPR016181">
    <property type="entry name" value="Acyl_CoA_acyltransferase"/>
</dbReference>
<dbReference type="Proteomes" id="UP000019489">
    <property type="component" value="Unassembled WGS sequence"/>
</dbReference>
<dbReference type="CDD" id="cd04301">
    <property type="entry name" value="NAT_SF"/>
    <property type="match status" value="1"/>
</dbReference>
<dbReference type="Gene3D" id="3.30.1050.10">
    <property type="entry name" value="SCP2 sterol-binding domain"/>
    <property type="match status" value="1"/>
</dbReference>
<organism evidence="3 4">
    <name type="scientific">Intrasporangium oryzae NRRL B-24470</name>
    <dbReference type="NCBI Taxonomy" id="1386089"/>
    <lineage>
        <taxon>Bacteria</taxon>
        <taxon>Bacillati</taxon>
        <taxon>Actinomycetota</taxon>
        <taxon>Actinomycetes</taxon>
        <taxon>Micrococcales</taxon>
        <taxon>Intrasporangiaceae</taxon>
        <taxon>Intrasporangium</taxon>
    </lineage>
</organism>
<evidence type="ECO:0000313" key="4">
    <source>
        <dbReference type="Proteomes" id="UP000019489"/>
    </source>
</evidence>
<dbReference type="OrthoDB" id="3498897at2"/>
<keyword evidence="4" id="KW-1185">Reference proteome</keyword>
<evidence type="ECO:0000313" key="3">
    <source>
        <dbReference type="EMBL" id="EWS99951.1"/>
    </source>
</evidence>
<protein>
    <submittedName>
        <fullName evidence="3">GCN5 family acetyltransferase</fullName>
    </submittedName>
</protein>
<evidence type="ECO:0000259" key="2">
    <source>
        <dbReference type="PROSITE" id="PS51186"/>
    </source>
</evidence>
<dbReference type="PATRIC" id="fig|1386089.3.peg.3823"/>
<dbReference type="Pfam" id="PF13527">
    <property type="entry name" value="Acetyltransf_9"/>
    <property type="match status" value="1"/>
</dbReference>
<dbReference type="PANTHER" id="PTHR37817">
    <property type="entry name" value="N-ACETYLTRANSFERASE EIS"/>
    <property type="match status" value="1"/>
</dbReference>
<dbReference type="InterPro" id="IPR036527">
    <property type="entry name" value="SCP2_sterol-bd_dom_sf"/>
</dbReference>
<comment type="caution">
    <text evidence="3">The sequence shown here is derived from an EMBL/GenBank/DDBJ whole genome shotgun (WGS) entry which is preliminary data.</text>
</comment>
<dbReference type="EMBL" id="AWSA01000062">
    <property type="protein sequence ID" value="EWS99951.1"/>
    <property type="molecule type" value="Genomic_DNA"/>
</dbReference>
<dbReference type="SUPFAM" id="SSF55718">
    <property type="entry name" value="SCP-like"/>
    <property type="match status" value="1"/>
</dbReference>
<dbReference type="AlphaFoldDB" id="W9G3R9"/>
<dbReference type="InterPro" id="IPR000182">
    <property type="entry name" value="GNAT_dom"/>
</dbReference>
<dbReference type="PROSITE" id="PS51186">
    <property type="entry name" value="GNAT"/>
    <property type="match status" value="1"/>
</dbReference>
<dbReference type="Pfam" id="PF17668">
    <property type="entry name" value="Acetyltransf_17"/>
    <property type="match status" value="1"/>
</dbReference>
<proteinExistence type="predicted"/>
<name>W9G3R9_9MICO</name>
<evidence type="ECO:0000256" key="1">
    <source>
        <dbReference type="SAM" id="MobiDB-lite"/>
    </source>
</evidence>
<dbReference type="Pfam" id="PF13530">
    <property type="entry name" value="SCP2_2"/>
    <property type="match status" value="1"/>
</dbReference>
<reference evidence="3 4" key="1">
    <citation type="submission" date="2013-08" db="EMBL/GenBank/DDBJ databases">
        <title>Intrasporangium oryzae NRRL B-24470.</title>
        <authorList>
            <person name="Liu H."/>
            <person name="Wang G."/>
        </authorList>
    </citation>
    <scope>NUCLEOTIDE SEQUENCE [LARGE SCALE GENOMIC DNA]</scope>
    <source>
        <strain evidence="3 4">NRRL B-24470</strain>
    </source>
</reference>
<dbReference type="GO" id="GO:0030649">
    <property type="term" value="P:aminoglycoside antibiotic catabolic process"/>
    <property type="evidence" value="ECO:0007669"/>
    <property type="project" value="TreeGrafter"/>
</dbReference>
<dbReference type="InterPro" id="IPR041380">
    <property type="entry name" value="Acetyltransf_17"/>
</dbReference>
<dbReference type="STRING" id="1386089.N865_19565"/>
<dbReference type="InterPro" id="IPR051554">
    <property type="entry name" value="Acetyltransferase_Eis"/>
</dbReference>
<dbReference type="Gene3D" id="3.40.630.30">
    <property type="match status" value="2"/>
</dbReference>
<gene>
    <name evidence="3" type="ORF">N865_19565</name>
</gene>
<dbReference type="InterPro" id="IPR025559">
    <property type="entry name" value="Eis_dom"/>
</dbReference>